<dbReference type="Proteomes" id="UP000527355">
    <property type="component" value="Unassembled WGS sequence"/>
</dbReference>
<comment type="caution">
    <text evidence="1">The sequence shown here is derived from an EMBL/GenBank/DDBJ whole genome shotgun (WGS) entry which is preliminary data.</text>
</comment>
<dbReference type="AlphaFoldDB" id="A0A7J7SC50"/>
<protein>
    <submittedName>
        <fullName evidence="1">Uncharacterized protein</fullName>
    </submittedName>
</protein>
<name>A0A7J7SC50_MYOMY</name>
<evidence type="ECO:0000313" key="1">
    <source>
        <dbReference type="EMBL" id="KAF6285943.1"/>
    </source>
</evidence>
<accession>A0A7J7SC50</accession>
<reference evidence="1 2" key="1">
    <citation type="journal article" date="2020" name="Nature">
        <title>Six reference-quality genomes reveal evolution of bat adaptations.</title>
        <authorList>
            <person name="Jebb D."/>
            <person name="Huang Z."/>
            <person name="Pippel M."/>
            <person name="Hughes G.M."/>
            <person name="Lavrichenko K."/>
            <person name="Devanna P."/>
            <person name="Winkler S."/>
            <person name="Jermiin L.S."/>
            <person name="Skirmuntt E.C."/>
            <person name="Katzourakis A."/>
            <person name="Burkitt-Gray L."/>
            <person name="Ray D.A."/>
            <person name="Sullivan K.A.M."/>
            <person name="Roscito J.G."/>
            <person name="Kirilenko B.M."/>
            <person name="Davalos L.M."/>
            <person name="Corthals A.P."/>
            <person name="Power M.L."/>
            <person name="Jones G."/>
            <person name="Ransome R.D."/>
            <person name="Dechmann D.K.N."/>
            <person name="Locatelli A.G."/>
            <person name="Puechmaille S.J."/>
            <person name="Fedrigo O."/>
            <person name="Jarvis E.D."/>
            <person name="Hiller M."/>
            <person name="Vernes S.C."/>
            <person name="Myers E.W."/>
            <person name="Teeling E.C."/>
        </authorList>
    </citation>
    <scope>NUCLEOTIDE SEQUENCE [LARGE SCALE GENOMIC DNA]</scope>
    <source>
        <strain evidence="1">MMyoMyo1</strain>
        <tissue evidence="1">Flight muscle</tissue>
    </source>
</reference>
<sequence length="132" mass="14160">MGMTGYLHCEARASWRTHCHPACGLGQEVRTSAVTAVQTTGRKLGDMRAASPGLGLGLLPGYRPSVSPRARGLLVITRDKELSFVLQPIGREGGRGANAHCFRDDNSPGCQRNTLAHAGLRWELRALGNKSP</sequence>
<organism evidence="1 2">
    <name type="scientific">Myotis myotis</name>
    <name type="common">Greater mouse-eared bat</name>
    <name type="synonym">Vespertilio myotis</name>
    <dbReference type="NCBI Taxonomy" id="51298"/>
    <lineage>
        <taxon>Eukaryota</taxon>
        <taxon>Metazoa</taxon>
        <taxon>Chordata</taxon>
        <taxon>Craniata</taxon>
        <taxon>Vertebrata</taxon>
        <taxon>Euteleostomi</taxon>
        <taxon>Mammalia</taxon>
        <taxon>Eutheria</taxon>
        <taxon>Laurasiatheria</taxon>
        <taxon>Chiroptera</taxon>
        <taxon>Yangochiroptera</taxon>
        <taxon>Vespertilionidae</taxon>
        <taxon>Myotis</taxon>
    </lineage>
</organism>
<evidence type="ECO:0000313" key="2">
    <source>
        <dbReference type="Proteomes" id="UP000527355"/>
    </source>
</evidence>
<gene>
    <name evidence="1" type="ORF">mMyoMyo1_009502</name>
</gene>
<dbReference type="EMBL" id="JABWUV010000019">
    <property type="protein sequence ID" value="KAF6285943.1"/>
    <property type="molecule type" value="Genomic_DNA"/>
</dbReference>
<proteinExistence type="predicted"/>
<keyword evidence="2" id="KW-1185">Reference proteome</keyword>